<reference evidence="2 3" key="1">
    <citation type="submission" date="2024-02" db="EMBL/GenBank/DDBJ databases">
        <title>De novo assembly and annotation of 12 fungi associated with fruit tree decline syndrome in Ontario, Canada.</title>
        <authorList>
            <person name="Sulman M."/>
            <person name="Ellouze W."/>
            <person name="Ilyukhin E."/>
        </authorList>
    </citation>
    <scope>NUCLEOTIDE SEQUENCE [LARGE SCALE GENOMIC DNA]</scope>
    <source>
        <strain evidence="2 3">M169</strain>
    </source>
</reference>
<dbReference type="Gene3D" id="3.90.1200.10">
    <property type="match status" value="1"/>
</dbReference>
<dbReference type="InterPro" id="IPR011009">
    <property type="entry name" value="Kinase-like_dom_sf"/>
</dbReference>
<dbReference type="EMBL" id="JAKNSF020000211">
    <property type="protein sequence ID" value="KAK7706815.1"/>
    <property type="molecule type" value="Genomic_DNA"/>
</dbReference>
<sequence length="433" mass="48907">MKINPTSQCLSLIIRSMEQIILPELISKAAISTGAQIKVQLEGLLKREGEGIPLLRDLIGEGNELAKRAAQLLEDPSIARRSSQITVSSRQVGGFDALAGEHARLTALLDDACRGLYDLTQTSTQAAKIQQEMAIWEYSYYNNMSSIRPKLFEDSGLPSLQDRMLHRSGDPNLSAKFLEEFLTQRHGPTKVKSLDFVPGGFGKQTYFSTVTWQDGQTEELITMKMDTKEAISESLLLHCAELLAQLHKTPLELFRDHVERFIGPGAADDTVEQRLHRLLGSWNEYRTDVEHLPSPFQTFAFDWLRRNVPHDTRRPVLVHGDFGIHNMLAVDDRITAVLDWECSDFGAPEQDLEWIRPHVSEHMSWHKFLEHYHACGGPEVTEDVSAFYGMWGMARPLEISRRARTRIFAMLFRTEGPKAVVENLAGNSAQAKL</sequence>
<dbReference type="SUPFAM" id="SSF56112">
    <property type="entry name" value="Protein kinase-like (PK-like)"/>
    <property type="match status" value="1"/>
</dbReference>
<dbReference type="InterPro" id="IPR002575">
    <property type="entry name" value="Aminoglycoside_PTrfase"/>
</dbReference>
<dbReference type="Pfam" id="PF01636">
    <property type="entry name" value="APH"/>
    <property type="match status" value="1"/>
</dbReference>
<proteinExistence type="predicted"/>
<evidence type="ECO:0000259" key="1">
    <source>
        <dbReference type="Pfam" id="PF01636"/>
    </source>
</evidence>
<gene>
    <name evidence="2" type="ORF">SLS63_013881</name>
</gene>
<name>A0ABR1NM67_DIAER</name>
<keyword evidence="3" id="KW-1185">Reference proteome</keyword>
<comment type="caution">
    <text evidence="2">The sequence shown here is derived from an EMBL/GenBank/DDBJ whole genome shotgun (WGS) entry which is preliminary data.</text>
</comment>
<dbReference type="PANTHER" id="PTHR21310">
    <property type="entry name" value="AMINOGLYCOSIDE PHOSPHOTRANSFERASE-RELATED-RELATED"/>
    <property type="match status" value="1"/>
</dbReference>
<accession>A0ABR1NM67</accession>
<protein>
    <recommendedName>
        <fullName evidence="1">Aminoglycoside phosphotransferase domain-containing protein</fullName>
    </recommendedName>
</protein>
<feature type="domain" description="Aminoglycoside phosphotransferase" evidence="1">
    <location>
        <begin position="205"/>
        <end position="354"/>
    </location>
</feature>
<dbReference type="Proteomes" id="UP001430848">
    <property type="component" value="Unassembled WGS sequence"/>
</dbReference>
<evidence type="ECO:0000313" key="2">
    <source>
        <dbReference type="EMBL" id="KAK7706815.1"/>
    </source>
</evidence>
<dbReference type="InterPro" id="IPR051678">
    <property type="entry name" value="AGP_Transferase"/>
</dbReference>
<organism evidence="2 3">
    <name type="scientific">Diaporthe eres</name>
    <name type="common">Phomopsis oblonga</name>
    <dbReference type="NCBI Taxonomy" id="83184"/>
    <lineage>
        <taxon>Eukaryota</taxon>
        <taxon>Fungi</taxon>
        <taxon>Dikarya</taxon>
        <taxon>Ascomycota</taxon>
        <taxon>Pezizomycotina</taxon>
        <taxon>Sordariomycetes</taxon>
        <taxon>Sordariomycetidae</taxon>
        <taxon>Diaporthales</taxon>
        <taxon>Diaporthaceae</taxon>
        <taxon>Diaporthe</taxon>
        <taxon>Diaporthe eres species complex</taxon>
    </lineage>
</organism>
<evidence type="ECO:0000313" key="3">
    <source>
        <dbReference type="Proteomes" id="UP001430848"/>
    </source>
</evidence>